<dbReference type="AlphaFoldDB" id="A0A2P5DS76"/>
<name>A0A2P5DS76_TREOI</name>
<organism evidence="1 2">
    <name type="scientific">Trema orientale</name>
    <name type="common">Charcoal tree</name>
    <name type="synonym">Celtis orientalis</name>
    <dbReference type="NCBI Taxonomy" id="63057"/>
    <lineage>
        <taxon>Eukaryota</taxon>
        <taxon>Viridiplantae</taxon>
        <taxon>Streptophyta</taxon>
        <taxon>Embryophyta</taxon>
        <taxon>Tracheophyta</taxon>
        <taxon>Spermatophyta</taxon>
        <taxon>Magnoliopsida</taxon>
        <taxon>eudicotyledons</taxon>
        <taxon>Gunneridae</taxon>
        <taxon>Pentapetalae</taxon>
        <taxon>rosids</taxon>
        <taxon>fabids</taxon>
        <taxon>Rosales</taxon>
        <taxon>Cannabaceae</taxon>
        <taxon>Trema</taxon>
    </lineage>
</organism>
<evidence type="ECO:0000313" key="1">
    <source>
        <dbReference type="EMBL" id="PON76147.1"/>
    </source>
</evidence>
<protein>
    <submittedName>
        <fullName evidence="1">Uncharacterized protein</fullName>
    </submittedName>
</protein>
<gene>
    <name evidence="1" type="ORF">TorRG33x02_243490</name>
</gene>
<dbReference type="Proteomes" id="UP000237000">
    <property type="component" value="Unassembled WGS sequence"/>
</dbReference>
<dbReference type="OrthoDB" id="10272046at2759"/>
<dbReference type="EMBL" id="JXTC01000252">
    <property type="protein sequence ID" value="PON76147.1"/>
    <property type="molecule type" value="Genomic_DNA"/>
</dbReference>
<sequence>MCIEYKICPELNYTFYATNFDIRINFYMSEHKKVIKKTKQVRRPVSSAMFYTTNFFITINAYMPEHTNMRKKAKQPSKTTKQYRPHHKLVFDCARIPSQVAVASL</sequence>
<accession>A0A2P5DS76</accession>
<proteinExistence type="predicted"/>
<evidence type="ECO:0000313" key="2">
    <source>
        <dbReference type="Proteomes" id="UP000237000"/>
    </source>
</evidence>
<comment type="caution">
    <text evidence="1">The sequence shown here is derived from an EMBL/GenBank/DDBJ whole genome shotgun (WGS) entry which is preliminary data.</text>
</comment>
<keyword evidence="2" id="KW-1185">Reference proteome</keyword>
<dbReference type="InParanoid" id="A0A2P5DS76"/>
<reference evidence="2" key="1">
    <citation type="submission" date="2016-06" db="EMBL/GenBank/DDBJ databases">
        <title>Parallel loss of symbiosis genes in relatives of nitrogen-fixing non-legume Parasponia.</title>
        <authorList>
            <person name="Van Velzen R."/>
            <person name="Holmer R."/>
            <person name="Bu F."/>
            <person name="Rutten L."/>
            <person name="Van Zeijl A."/>
            <person name="Liu W."/>
            <person name="Santuari L."/>
            <person name="Cao Q."/>
            <person name="Sharma T."/>
            <person name="Shen D."/>
            <person name="Roswanjaya Y."/>
            <person name="Wardhani T."/>
            <person name="Kalhor M.S."/>
            <person name="Jansen J."/>
            <person name="Van den Hoogen J."/>
            <person name="Gungor B."/>
            <person name="Hartog M."/>
            <person name="Hontelez J."/>
            <person name="Verver J."/>
            <person name="Yang W.-C."/>
            <person name="Schijlen E."/>
            <person name="Repin R."/>
            <person name="Schilthuizen M."/>
            <person name="Schranz E."/>
            <person name="Heidstra R."/>
            <person name="Miyata K."/>
            <person name="Fedorova E."/>
            <person name="Kohlen W."/>
            <person name="Bisseling T."/>
            <person name="Smit S."/>
            <person name="Geurts R."/>
        </authorList>
    </citation>
    <scope>NUCLEOTIDE SEQUENCE [LARGE SCALE GENOMIC DNA]</scope>
    <source>
        <strain evidence="2">cv. RG33-2</strain>
    </source>
</reference>